<dbReference type="EMBL" id="FOTF01000016">
    <property type="protein sequence ID" value="SFL37171.1"/>
    <property type="molecule type" value="Genomic_DNA"/>
</dbReference>
<dbReference type="RefSeq" id="WP_090190443.1">
    <property type="nucleotide sequence ID" value="NZ_FOTF01000016.1"/>
</dbReference>
<dbReference type="Pfam" id="PF00293">
    <property type="entry name" value="NUDIX"/>
    <property type="match status" value="1"/>
</dbReference>
<dbReference type="Gene3D" id="3.90.79.10">
    <property type="entry name" value="Nucleoside Triphosphate Pyrophosphohydrolase"/>
    <property type="match status" value="1"/>
</dbReference>
<sequence>MSRPPRTAVRAVILHQDRLLLVNAYAGRTDLWCAPGGGVEAHASLHDNLIREVFEETGLTICVGPPCLVNEFHDVERDFHQIDIYFHASITQGTLDPDWADLEGIVTHRRWVTKDQAQDMHVKPDALIQAAWGEAGMMLYDPLEPIIR</sequence>
<name>A0A1I4H709_9RHOB</name>
<keyword evidence="2" id="KW-0378">Hydrolase</keyword>
<keyword evidence="6" id="KW-1185">Reference proteome</keyword>
<feature type="domain" description="Nudix hydrolase" evidence="4">
    <location>
        <begin position="4"/>
        <end position="134"/>
    </location>
</feature>
<proteinExistence type="predicted"/>
<comment type="cofactor">
    <cofactor evidence="1">
        <name>Mg(2+)</name>
        <dbReference type="ChEBI" id="CHEBI:18420"/>
    </cofactor>
</comment>
<evidence type="ECO:0000256" key="2">
    <source>
        <dbReference type="ARBA" id="ARBA00022801"/>
    </source>
</evidence>
<organism evidence="5 6">
    <name type="scientific">Loktanella salsilacus</name>
    <dbReference type="NCBI Taxonomy" id="195913"/>
    <lineage>
        <taxon>Bacteria</taxon>
        <taxon>Pseudomonadati</taxon>
        <taxon>Pseudomonadota</taxon>
        <taxon>Alphaproteobacteria</taxon>
        <taxon>Rhodobacterales</taxon>
        <taxon>Roseobacteraceae</taxon>
        <taxon>Loktanella</taxon>
    </lineage>
</organism>
<accession>A0A1I4H709</accession>
<dbReference type="InterPro" id="IPR015797">
    <property type="entry name" value="NUDIX_hydrolase-like_dom_sf"/>
</dbReference>
<dbReference type="STRING" id="195913.SAMN04488004_1165"/>
<evidence type="ECO:0000313" key="5">
    <source>
        <dbReference type="EMBL" id="SFL37171.1"/>
    </source>
</evidence>
<evidence type="ECO:0000256" key="1">
    <source>
        <dbReference type="ARBA" id="ARBA00001946"/>
    </source>
</evidence>
<dbReference type="InterPro" id="IPR000086">
    <property type="entry name" value="NUDIX_hydrolase_dom"/>
</dbReference>
<dbReference type="SUPFAM" id="SSF55811">
    <property type="entry name" value="Nudix"/>
    <property type="match status" value="1"/>
</dbReference>
<dbReference type="PANTHER" id="PTHR43046:SF12">
    <property type="entry name" value="GDP-MANNOSE MANNOSYL HYDROLASE"/>
    <property type="match status" value="1"/>
</dbReference>
<reference evidence="5 6" key="1">
    <citation type="submission" date="2016-10" db="EMBL/GenBank/DDBJ databases">
        <authorList>
            <person name="de Groot N.N."/>
        </authorList>
    </citation>
    <scope>NUCLEOTIDE SEQUENCE [LARGE SCALE GENOMIC DNA]</scope>
    <source>
        <strain evidence="5 6">DSM 16199</strain>
    </source>
</reference>
<dbReference type="Proteomes" id="UP000199550">
    <property type="component" value="Unassembled WGS sequence"/>
</dbReference>
<evidence type="ECO:0000313" key="6">
    <source>
        <dbReference type="Proteomes" id="UP000199550"/>
    </source>
</evidence>
<dbReference type="AlphaFoldDB" id="A0A1I4H709"/>
<dbReference type="OrthoDB" id="9761969at2"/>
<dbReference type="PROSITE" id="PS51462">
    <property type="entry name" value="NUDIX"/>
    <property type="match status" value="1"/>
</dbReference>
<dbReference type="PANTHER" id="PTHR43046">
    <property type="entry name" value="GDP-MANNOSE MANNOSYL HYDROLASE"/>
    <property type="match status" value="1"/>
</dbReference>
<evidence type="ECO:0000259" key="4">
    <source>
        <dbReference type="PROSITE" id="PS51462"/>
    </source>
</evidence>
<dbReference type="GO" id="GO:0016787">
    <property type="term" value="F:hydrolase activity"/>
    <property type="evidence" value="ECO:0007669"/>
    <property type="project" value="UniProtKB-KW"/>
</dbReference>
<keyword evidence="3" id="KW-0460">Magnesium</keyword>
<gene>
    <name evidence="5" type="ORF">SAMN04488004_1165</name>
</gene>
<evidence type="ECO:0000256" key="3">
    <source>
        <dbReference type="ARBA" id="ARBA00022842"/>
    </source>
</evidence>
<protein>
    <submittedName>
        <fullName evidence="5">ADP-ribose pyrophosphatase YjhB, NUDIX family</fullName>
    </submittedName>
</protein>